<dbReference type="Pfam" id="PF04365">
    <property type="entry name" value="BrnT_toxin"/>
    <property type="match status" value="1"/>
</dbReference>
<proteinExistence type="predicted"/>
<protein>
    <submittedName>
        <fullName evidence="1">Uncharacterized protein</fullName>
    </submittedName>
</protein>
<dbReference type="EMBL" id="CAADFI010000067">
    <property type="protein sequence ID" value="VFJ94803.1"/>
    <property type="molecule type" value="Genomic_DNA"/>
</dbReference>
<name>A0A450UP26_9GAMM</name>
<dbReference type="InterPro" id="IPR038573">
    <property type="entry name" value="BrnT_sf"/>
</dbReference>
<evidence type="ECO:0000313" key="2">
    <source>
        <dbReference type="EMBL" id="VFJ94803.1"/>
    </source>
</evidence>
<accession>A0A450UP26</accession>
<sequence length="94" mass="10917">MKIVWDVDKARANIENHGVSFEDARSVLTDPLALTREDFDAMGEQRFVTLGLSNRNHILVVVYTYHDSTIRLISAWRANATQRKRYESQFRPHA</sequence>
<dbReference type="EMBL" id="CAADFJ010000062">
    <property type="protein sequence ID" value="VFK01287.1"/>
    <property type="molecule type" value="Genomic_DNA"/>
</dbReference>
<organism evidence="1">
    <name type="scientific">Candidatus Kentrum eta</name>
    <dbReference type="NCBI Taxonomy" id="2126337"/>
    <lineage>
        <taxon>Bacteria</taxon>
        <taxon>Pseudomonadati</taxon>
        <taxon>Pseudomonadota</taxon>
        <taxon>Gammaproteobacteria</taxon>
        <taxon>Candidatus Kentrum</taxon>
    </lineage>
</organism>
<dbReference type="EMBL" id="CAADFG010000069">
    <property type="protein sequence ID" value="VFJ94286.1"/>
    <property type="molecule type" value="Genomic_DNA"/>
</dbReference>
<dbReference type="Gene3D" id="3.10.450.530">
    <property type="entry name" value="Ribonuclease toxin, BrnT, of type II toxin-antitoxin system"/>
    <property type="match status" value="1"/>
</dbReference>
<gene>
    <name evidence="1" type="ORF">BECKH772A_GA0070896_100697</name>
    <name evidence="2" type="ORF">BECKH772B_GA0070898_100677</name>
    <name evidence="3" type="ORF">BECKH772C_GA0070978_100627</name>
</gene>
<evidence type="ECO:0000313" key="3">
    <source>
        <dbReference type="EMBL" id="VFK01287.1"/>
    </source>
</evidence>
<evidence type="ECO:0000313" key="1">
    <source>
        <dbReference type="EMBL" id="VFJ94286.1"/>
    </source>
</evidence>
<dbReference type="AlphaFoldDB" id="A0A450UP26"/>
<dbReference type="InterPro" id="IPR007460">
    <property type="entry name" value="BrnT_toxin"/>
</dbReference>
<reference evidence="1" key="1">
    <citation type="submission" date="2019-02" db="EMBL/GenBank/DDBJ databases">
        <authorList>
            <person name="Gruber-Vodicka R. H."/>
            <person name="Seah K. B. B."/>
        </authorList>
    </citation>
    <scope>NUCLEOTIDE SEQUENCE</scope>
    <source>
        <strain evidence="3">BECK_SA2B12</strain>
        <strain evidence="1">BECK_SA2B15</strain>
        <strain evidence="2">BECK_SA2B20</strain>
    </source>
</reference>